<dbReference type="Proteomes" id="UP000663722">
    <property type="component" value="Chromosome"/>
</dbReference>
<dbReference type="EMBL" id="CP061800">
    <property type="protein sequence ID" value="QTA93045.1"/>
    <property type="molecule type" value="Genomic_DNA"/>
</dbReference>
<sequence>MLKICRPCGAWPGLHDECYKYAAPAGLDRPSLNPFIIRQ</sequence>
<protein>
    <submittedName>
        <fullName evidence="1">Uncharacterized protein</fullName>
    </submittedName>
</protein>
<reference evidence="1" key="1">
    <citation type="journal article" date="2021" name="Microb. Physiol.">
        <title>Proteogenomic Insights into the Physiology of Marine, Sulfate-Reducing, Filamentous Desulfonema limicola and Desulfonema magnum.</title>
        <authorList>
            <person name="Schnaars V."/>
            <person name="Wohlbrand L."/>
            <person name="Scheve S."/>
            <person name="Hinrichs C."/>
            <person name="Reinhardt R."/>
            <person name="Rabus R."/>
        </authorList>
    </citation>
    <scope>NUCLEOTIDE SEQUENCE</scope>
    <source>
        <strain evidence="1">4be13</strain>
    </source>
</reference>
<name>A0A975GTE7_9BACT</name>
<accession>A0A975GTE7</accession>
<keyword evidence="2" id="KW-1185">Reference proteome</keyword>
<evidence type="ECO:0000313" key="1">
    <source>
        <dbReference type="EMBL" id="QTA93045.1"/>
    </source>
</evidence>
<dbReference type="KEGG" id="dmm:dnm_091400"/>
<organism evidence="1 2">
    <name type="scientific">Desulfonema magnum</name>
    <dbReference type="NCBI Taxonomy" id="45655"/>
    <lineage>
        <taxon>Bacteria</taxon>
        <taxon>Pseudomonadati</taxon>
        <taxon>Thermodesulfobacteriota</taxon>
        <taxon>Desulfobacteria</taxon>
        <taxon>Desulfobacterales</taxon>
        <taxon>Desulfococcaceae</taxon>
        <taxon>Desulfonema</taxon>
    </lineage>
</organism>
<proteinExistence type="predicted"/>
<gene>
    <name evidence="1" type="ORF">dnm_091400</name>
</gene>
<evidence type="ECO:0000313" key="2">
    <source>
        <dbReference type="Proteomes" id="UP000663722"/>
    </source>
</evidence>
<dbReference type="AlphaFoldDB" id="A0A975GTE7"/>